<proteinExistence type="inferred from homology"/>
<feature type="compositionally biased region" description="Basic and acidic residues" evidence="12">
    <location>
        <begin position="151"/>
        <end position="176"/>
    </location>
</feature>
<dbReference type="FunFam" id="3.30.450.60:FF:000003">
    <property type="entry name" value="Coatomer subunit delta"/>
    <property type="match status" value="1"/>
</dbReference>
<reference evidence="14" key="1">
    <citation type="submission" date="2021-01" db="EMBL/GenBank/DDBJ databases">
        <authorList>
            <person name="Corre E."/>
            <person name="Pelletier E."/>
            <person name="Niang G."/>
            <person name="Scheremetjew M."/>
            <person name="Finn R."/>
            <person name="Kale V."/>
            <person name="Holt S."/>
            <person name="Cochrane G."/>
            <person name="Meng A."/>
            <person name="Brown T."/>
            <person name="Cohen L."/>
        </authorList>
    </citation>
    <scope>NUCLEOTIDE SEQUENCE</scope>
    <source>
        <strain evidence="14">SoJaBio B1-5/56/2</strain>
    </source>
</reference>
<dbReference type="InterPro" id="IPR027059">
    <property type="entry name" value="Coatomer_dsu"/>
</dbReference>
<sequence>MVVLSAAISTKGGKVLLARQFQDIPKLRVEGLLAAFSKLVGSTDKNHSYLETDSVRYLYTPLEQFYVLLITNKASNILEDLETLELIYKVTTDFCRVPEEEDILNKAYDLCFAFDEVITGGYREKVTLQQIHQYLEMDSQDERLYEMIEKSKRREAQEEAKRRQHQIEQDRRDGRMNEPYPPVAQQTYARPAVTPQATPTPSPSLHRPAPAPSQKKGMSLAPVTKKNEFLEELNSEIESTAPPPQEQQPPASSIPQAPQHQQIEQRNVHITQEEKVVVSLVHDGPVSMEVKGDVSILINDPKCARVYTSIVKPVRSAQYKTHPNIDKNRFAKENVLALKNPGRSLPTGTPLGVLKYRLVSDREEDLPLSATCWPTPNGDGTTSCIVECEVQQPHMQINFIEIHIPTLSFSPTVENVDGMFQYDGNQGILMWRIPGLGGEGEEEERKTSASLEFKIPYEGDVSAFFPIRISFTSTDSIPGFQIQNVQFVDDNGDAPFSVDQKVEVESYEIVHQ</sequence>
<dbReference type="CDD" id="cd09254">
    <property type="entry name" value="AP_delta-COPI_MHD"/>
    <property type="match status" value="1"/>
</dbReference>
<evidence type="ECO:0000256" key="3">
    <source>
        <dbReference type="ARBA" id="ARBA00022448"/>
    </source>
</evidence>
<evidence type="ECO:0000313" key="14">
    <source>
        <dbReference type="EMBL" id="CAE2264328.1"/>
    </source>
</evidence>
<evidence type="ECO:0000256" key="6">
    <source>
        <dbReference type="ARBA" id="ARBA00022927"/>
    </source>
</evidence>
<organism evidence="14">
    <name type="scientific">Paramoeba aestuarina</name>
    <dbReference type="NCBI Taxonomy" id="180227"/>
    <lineage>
        <taxon>Eukaryota</taxon>
        <taxon>Amoebozoa</taxon>
        <taxon>Discosea</taxon>
        <taxon>Flabellinia</taxon>
        <taxon>Dactylopodida</taxon>
        <taxon>Paramoebidae</taxon>
        <taxon>Paramoeba</taxon>
    </lineage>
</organism>
<dbReference type="GO" id="GO:0015031">
    <property type="term" value="P:protein transport"/>
    <property type="evidence" value="ECO:0007669"/>
    <property type="project" value="UniProtKB-KW"/>
</dbReference>
<keyword evidence="9 10" id="KW-0968">Cytoplasmic vesicle</keyword>
<evidence type="ECO:0000256" key="12">
    <source>
        <dbReference type="SAM" id="MobiDB-lite"/>
    </source>
</evidence>
<comment type="similarity">
    <text evidence="1 10">Belongs to the adaptor complexes medium subunit family. Delta-COP subfamily.</text>
</comment>
<dbReference type="PANTHER" id="PTHR10121">
    <property type="entry name" value="COATOMER SUBUNIT DELTA"/>
    <property type="match status" value="1"/>
</dbReference>
<keyword evidence="4 10" id="KW-0963">Cytoplasm</keyword>
<comment type="subcellular location">
    <subcellularLocation>
        <location evidence="10 11">Cytoplasm</location>
    </subcellularLocation>
    <subcellularLocation>
        <location evidence="10 11">Cytoplasmic vesicle</location>
        <location evidence="10 11">COPI-coated vesicle membrane</location>
        <topology evidence="10 11">Peripheral membrane protein</topology>
        <orientation evidence="10 11">Cytoplasmic side</orientation>
    </subcellularLocation>
    <subcellularLocation>
        <location evidence="10 11">Golgi apparatus membrane</location>
        <topology evidence="10 11">Peripheral membrane protein</topology>
        <orientation evidence="10 11">Cytoplasmic side</orientation>
    </subcellularLocation>
</comment>
<name>A0A7S4JI24_9EUKA</name>
<evidence type="ECO:0000256" key="4">
    <source>
        <dbReference type="ARBA" id="ARBA00022490"/>
    </source>
</evidence>
<dbReference type="PROSITE" id="PS51072">
    <property type="entry name" value="MHD"/>
    <property type="match status" value="1"/>
</dbReference>
<feature type="region of interest" description="Disordered" evidence="12">
    <location>
        <begin position="151"/>
        <end position="222"/>
    </location>
</feature>
<feature type="compositionally biased region" description="Low complexity" evidence="12">
    <location>
        <begin position="248"/>
        <end position="262"/>
    </location>
</feature>
<evidence type="ECO:0000259" key="13">
    <source>
        <dbReference type="PROSITE" id="PS51072"/>
    </source>
</evidence>
<dbReference type="CDD" id="cd14830">
    <property type="entry name" value="Delta_COP_N"/>
    <property type="match status" value="1"/>
</dbReference>
<dbReference type="InterPro" id="IPR028565">
    <property type="entry name" value="MHD"/>
</dbReference>
<dbReference type="Pfam" id="PF00928">
    <property type="entry name" value="Adap_comp_sub"/>
    <property type="match status" value="1"/>
</dbReference>
<keyword evidence="5 10" id="KW-0931">ER-Golgi transport</keyword>
<evidence type="ECO:0000256" key="9">
    <source>
        <dbReference type="ARBA" id="ARBA00023329"/>
    </source>
</evidence>
<keyword evidence="7 10" id="KW-0333">Golgi apparatus</keyword>
<dbReference type="GO" id="GO:0030126">
    <property type="term" value="C:COPI vesicle coat"/>
    <property type="evidence" value="ECO:0007669"/>
    <property type="project" value="UniProtKB-UniRule"/>
</dbReference>
<gene>
    <name evidence="14" type="ORF">NAES01612_LOCUS414</name>
</gene>
<accession>A0A7S4JI24</accession>
<dbReference type="PANTHER" id="PTHR10121:SF0">
    <property type="entry name" value="COATOMER SUBUNIT DELTA"/>
    <property type="match status" value="1"/>
</dbReference>
<evidence type="ECO:0000256" key="2">
    <source>
        <dbReference type="ARBA" id="ARBA00011775"/>
    </source>
</evidence>
<dbReference type="EMBL" id="HBKR01000725">
    <property type="protein sequence ID" value="CAE2264328.1"/>
    <property type="molecule type" value="Transcribed_RNA"/>
</dbReference>
<dbReference type="InterPro" id="IPR011012">
    <property type="entry name" value="Longin-like_dom_sf"/>
</dbReference>
<protein>
    <recommendedName>
        <fullName evidence="10">Coatomer subunit delta</fullName>
    </recommendedName>
</protein>
<dbReference type="SUPFAM" id="SSF49447">
    <property type="entry name" value="Second domain of Mu2 adaptin subunit (ap50) of ap2 adaptor"/>
    <property type="match status" value="1"/>
</dbReference>
<evidence type="ECO:0000256" key="7">
    <source>
        <dbReference type="ARBA" id="ARBA00023034"/>
    </source>
</evidence>
<evidence type="ECO:0000256" key="1">
    <source>
        <dbReference type="ARBA" id="ARBA00010516"/>
    </source>
</evidence>
<dbReference type="InterPro" id="IPR036168">
    <property type="entry name" value="AP2_Mu_C_sf"/>
</dbReference>
<comment type="function">
    <text evidence="10">The coatomer is a cytosolic protein complex that binds to dilysine motifs and reversibly associates with Golgi non-clathrin-coated vesicles, which further mediate biosynthetic protein transport from the ER, via the Golgi up to the trans Golgi network. Coatomer complex is required for budding from Golgi membranes, and is essential for the retrograde Golgi-to-ER transport of dilysine-tagged proteins.</text>
</comment>
<dbReference type="GO" id="GO:0000139">
    <property type="term" value="C:Golgi membrane"/>
    <property type="evidence" value="ECO:0007669"/>
    <property type="project" value="UniProtKB-SubCell"/>
</dbReference>
<dbReference type="Pfam" id="PF01217">
    <property type="entry name" value="Clat_adaptor_s"/>
    <property type="match status" value="1"/>
</dbReference>
<dbReference type="InterPro" id="IPR022775">
    <property type="entry name" value="AP_mu_sigma_su"/>
</dbReference>
<keyword evidence="6 10" id="KW-0653">Protein transport</keyword>
<feature type="region of interest" description="Disordered" evidence="12">
    <location>
        <begin position="238"/>
        <end position="263"/>
    </location>
</feature>
<comment type="subunit">
    <text evidence="2 10">Oligomeric complex that consists of at least the alpha, beta, beta', gamma, delta, epsilon and zeta subunits.</text>
</comment>
<dbReference type="Gene3D" id="3.30.450.60">
    <property type="match status" value="1"/>
</dbReference>
<dbReference type="SUPFAM" id="SSF64356">
    <property type="entry name" value="SNARE-like"/>
    <property type="match status" value="1"/>
</dbReference>
<keyword evidence="8 10" id="KW-0472">Membrane</keyword>
<evidence type="ECO:0000256" key="5">
    <source>
        <dbReference type="ARBA" id="ARBA00022892"/>
    </source>
</evidence>
<dbReference type="GO" id="GO:0006890">
    <property type="term" value="P:retrograde vesicle-mediated transport, Golgi to endoplasmic reticulum"/>
    <property type="evidence" value="ECO:0007669"/>
    <property type="project" value="UniProtKB-UniRule"/>
</dbReference>
<dbReference type="Gene3D" id="2.60.40.1170">
    <property type="entry name" value="Mu homology domain, subdomain B"/>
    <property type="match status" value="2"/>
</dbReference>
<dbReference type="GO" id="GO:0006888">
    <property type="term" value="P:endoplasmic reticulum to Golgi vesicle-mediated transport"/>
    <property type="evidence" value="ECO:0007669"/>
    <property type="project" value="TreeGrafter"/>
</dbReference>
<feature type="domain" description="MHD" evidence="13">
    <location>
        <begin position="265"/>
        <end position="512"/>
    </location>
</feature>
<evidence type="ECO:0000256" key="11">
    <source>
        <dbReference type="RuleBase" id="RU366052"/>
    </source>
</evidence>
<evidence type="ECO:0000256" key="10">
    <source>
        <dbReference type="RuleBase" id="RU364018"/>
    </source>
</evidence>
<keyword evidence="3 10" id="KW-0813">Transport</keyword>
<dbReference type="GO" id="GO:0051645">
    <property type="term" value="P:Golgi localization"/>
    <property type="evidence" value="ECO:0007669"/>
    <property type="project" value="TreeGrafter"/>
</dbReference>
<evidence type="ECO:0000256" key="8">
    <source>
        <dbReference type="ARBA" id="ARBA00023136"/>
    </source>
</evidence>
<dbReference type="AlphaFoldDB" id="A0A7S4JI24"/>